<dbReference type="EMBL" id="MU274920">
    <property type="protein sequence ID" value="KAI0086970.1"/>
    <property type="molecule type" value="Genomic_DNA"/>
</dbReference>
<accession>A0ACB8TY91</accession>
<name>A0ACB8TY91_9APHY</name>
<sequence length="420" mass="46032">MYVNDAMSVTDSLQSTRRRDSKFRDTLTSIPLTDGFDAPTEAPTVWNTTGIEGVEGRDYEISITGYQNYVAEMERMLSDQENIAITPNQPVEPYYPEREPGVALSVRGFGMGGRNKGHNRSPRRDSNGSQEVSSQNARAELVEHRVVEDGPKRTISLWREQVAASTSKEDLPSTEQPVPRSEPLQESHTGRYVSNRNGGPSSGSGSAGPGNGASKRSGTDGYERTEYIISYQKPSRADASRRLYTPSAQHSGSPSGRRGSIASQQHSAQRSGSSGPISPTSRKGPVPPYEQRTEYMVSYLHTPPHSNDSRSSTKRNSHPPPNPSRSPIQTRKHIPIGSSTPSSSVKSALTSVELILASCEPSLLHIAPVIAELGIFKVEHLRAMARMDQETRDRELKGHALMRGVTVMEWAILIDKLQSL</sequence>
<dbReference type="Proteomes" id="UP001055072">
    <property type="component" value="Unassembled WGS sequence"/>
</dbReference>
<gene>
    <name evidence="1" type="ORF">BDY19DRAFT_319308</name>
</gene>
<evidence type="ECO:0000313" key="2">
    <source>
        <dbReference type="Proteomes" id="UP001055072"/>
    </source>
</evidence>
<protein>
    <submittedName>
        <fullName evidence="1">Uncharacterized protein</fullName>
    </submittedName>
</protein>
<comment type="caution">
    <text evidence="1">The sequence shown here is derived from an EMBL/GenBank/DDBJ whole genome shotgun (WGS) entry which is preliminary data.</text>
</comment>
<reference evidence="1" key="1">
    <citation type="journal article" date="2021" name="Environ. Microbiol.">
        <title>Gene family expansions and transcriptome signatures uncover fungal adaptations to wood decay.</title>
        <authorList>
            <person name="Hage H."/>
            <person name="Miyauchi S."/>
            <person name="Viragh M."/>
            <person name="Drula E."/>
            <person name="Min B."/>
            <person name="Chaduli D."/>
            <person name="Navarro D."/>
            <person name="Favel A."/>
            <person name="Norest M."/>
            <person name="Lesage-Meessen L."/>
            <person name="Balint B."/>
            <person name="Merenyi Z."/>
            <person name="de Eugenio L."/>
            <person name="Morin E."/>
            <person name="Martinez A.T."/>
            <person name="Baldrian P."/>
            <person name="Stursova M."/>
            <person name="Martinez M.J."/>
            <person name="Novotny C."/>
            <person name="Magnuson J.K."/>
            <person name="Spatafora J.W."/>
            <person name="Maurice S."/>
            <person name="Pangilinan J."/>
            <person name="Andreopoulos W."/>
            <person name="LaButti K."/>
            <person name="Hundley H."/>
            <person name="Na H."/>
            <person name="Kuo A."/>
            <person name="Barry K."/>
            <person name="Lipzen A."/>
            <person name="Henrissat B."/>
            <person name="Riley R."/>
            <person name="Ahrendt S."/>
            <person name="Nagy L.G."/>
            <person name="Grigoriev I.V."/>
            <person name="Martin F."/>
            <person name="Rosso M.N."/>
        </authorList>
    </citation>
    <scope>NUCLEOTIDE SEQUENCE</scope>
    <source>
        <strain evidence="1">CBS 384.51</strain>
    </source>
</reference>
<proteinExistence type="predicted"/>
<evidence type="ECO:0000313" key="1">
    <source>
        <dbReference type="EMBL" id="KAI0086970.1"/>
    </source>
</evidence>
<keyword evidence="2" id="KW-1185">Reference proteome</keyword>
<organism evidence="1 2">
    <name type="scientific">Irpex rosettiformis</name>
    <dbReference type="NCBI Taxonomy" id="378272"/>
    <lineage>
        <taxon>Eukaryota</taxon>
        <taxon>Fungi</taxon>
        <taxon>Dikarya</taxon>
        <taxon>Basidiomycota</taxon>
        <taxon>Agaricomycotina</taxon>
        <taxon>Agaricomycetes</taxon>
        <taxon>Polyporales</taxon>
        <taxon>Irpicaceae</taxon>
        <taxon>Irpex</taxon>
    </lineage>
</organism>